<comment type="caution">
    <text evidence="2">The sequence shown here is derived from an EMBL/GenBank/DDBJ whole genome shotgun (WGS) entry which is preliminary data.</text>
</comment>
<sequence>MTIAPLAPTDFPTPTVDAVLPAGWDSDQALVSRDLSDVSTRELRVLCNQLYRSLDMDFPPYGAQEDYAMVAEELEQREARARQRIEPAAPVSAPRETFRDNPLGSRFEFFHDGVMSGYVKYDLRAGHIWLLETVVTEPYRGRGLESVLIREALLNAHQRRLKAMPYCPHAQAFLTANPQFTTLIPAS</sequence>
<dbReference type="InterPro" id="IPR045057">
    <property type="entry name" value="Gcn5-rel_NAT"/>
</dbReference>
<dbReference type="InterPro" id="IPR031165">
    <property type="entry name" value="GNAT_YJDJ"/>
</dbReference>
<proteinExistence type="predicted"/>
<dbReference type="PANTHER" id="PTHR31435:SF9">
    <property type="entry name" value="PROTEIN NATD1"/>
    <property type="match status" value="1"/>
</dbReference>
<organism evidence="2 3">
    <name type="scientific">Arthrobacter echini</name>
    <dbReference type="NCBI Taxonomy" id="1529066"/>
    <lineage>
        <taxon>Bacteria</taxon>
        <taxon>Bacillati</taxon>
        <taxon>Actinomycetota</taxon>
        <taxon>Actinomycetes</taxon>
        <taxon>Micrococcales</taxon>
        <taxon>Micrococcaceae</taxon>
        <taxon>Arthrobacter</taxon>
    </lineage>
</organism>
<dbReference type="EMBL" id="VSLD01000009">
    <property type="protein sequence ID" value="TYC96850.1"/>
    <property type="molecule type" value="Genomic_DNA"/>
</dbReference>
<dbReference type="Gene3D" id="3.40.630.30">
    <property type="match status" value="1"/>
</dbReference>
<dbReference type="OrthoDB" id="4948820at2"/>
<dbReference type="PANTHER" id="PTHR31435">
    <property type="entry name" value="PROTEIN NATD1"/>
    <property type="match status" value="1"/>
</dbReference>
<dbReference type="PROSITE" id="PS51729">
    <property type="entry name" value="GNAT_YJDJ"/>
    <property type="match status" value="1"/>
</dbReference>
<dbReference type="RefSeq" id="WP_148601734.1">
    <property type="nucleotide sequence ID" value="NZ_VSLD01000009.1"/>
</dbReference>
<accession>A0A5D0XK95</accession>
<dbReference type="SUPFAM" id="SSF55729">
    <property type="entry name" value="Acyl-CoA N-acyltransferases (Nat)"/>
    <property type="match status" value="1"/>
</dbReference>
<feature type="domain" description="N-acetyltransferase" evidence="1">
    <location>
        <begin position="99"/>
        <end position="185"/>
    </location>
</feature>
<protein>
    <submittedName>
        <fullName evidence="2">N-acetyltransferase</fullName>
    </submittedName>
</protein>
<dbReference type="Proteomes" id="UP000323410">
    <property type="component" value="Unassembled WGS sequence"/>
</dbReference>
<dbReference type="AlphaFoldDB" id="A0A5D0XK95"/>
<evidence type="ECO:0000259" key="1">
    <source>
        <dbReference type="PROSITE" id="PS51729"/>
    </source>
</evidence>
<evidence type="ECO:0000313" key="3">
    <source>
        <dbReference type="Proteomes" id="UP000323410"/>
    </source>
</evidence>
<gene>
    <name evidence="2" type="ORF">FQ377_13505</name>
</gene>
<name>A0A5D0XK95_9MICC</name>
<keyword evidence="2" id="KW-0808">Transferase</keyword>
<reference evidence="2 3" key="1">
    <citation type="submission" date="2019-08" db="EMBL/GenBank/DDBJ databases">
        <title>Genone of Arthrobacter echini P9.</title>
        <authorList>
            <person name="Bowman J.P."/>
        </authorList>
    </citation>
    <scope>NUCLEOTIDE SEQUENCE [LARGE SCALE GENOMIC DNA]</scope>
    <source>
        <strain evidence="2 3">P9</strain>
    </source>
</reference>
<dbReference type="InterPro" id="IPR016181">
    <property type="entry name" value="Acyl_CoA_acyltransferase"/>
</dbReference>
<evidence type="ECO:0000313" key="2">
    <source>
        <dbReference type="EMBL" id="TYC96850.1"/>
    </source>
</evidence>
<dbReference type="Pfam" id="PF14542">
    <property type="entry name" value="Acetyltransf_CG"/>
    <property type="match status" value="1"/>
</dbReference>
<keyword evidence="3" id="KW-1185">Reference proteome</keyword>
<dbReference type="GO" id="GO:0016740">
    <property type="term" value="F:transferase activity"/>
    <property type="evidence" value="ECO:0007669"/>
    <property type="project" value="UniProtKB-KW"/>
</dbReference>